<proteinExistence type="predicted"/>
<feature type="compositionally biased region" description="Basic and acidic residues" evidence="1">
    <location>
        <begin position="438"/>
        <end position="454"/>
    </location>
</feature>
<evidence type="ECO:0000256" key="1">
    <source>
        <dbReference type="SAM" id="MobiDB-lite"/>
    </source>
</evidence>
<feature type="region of interest" description="Disordered" evidence="1">
    <location>
        <begin position="105"/>
        <end position="134"/>
    </location>
</feature>
<gene>
    <name evidence="2" type="ordered locus">Desmer_0368</name>
</gene>
<dbReference type="HOGENOM" id="CLU_038913_3_0_9"/>
<reference evidence="2 3" key="1">
    <citation type="journal article" date="2012" name="J. Bacteriol.">
        <title>Complete genome sequences of Desulfosporosinus orientis DSM765T, Desulfosporosinus youngiae DSM17734T, Desulfosporosinus meridiei DSM13257T, and Desulfosporosinus acidiphilus DSM22704T.</title>
        <authorList>
            <person name="Pester M."/>
            <person name="Brambilla E."/>
            <person name="Alazard D."/>
            <person name="Rattei T."/>
            <person name="Weinmaier T."/>
            <person name="Han J."/>
            <person name="Lucas S."/>
            <person name="Lapidus A."/>
            <person name="Cheng J.F."/>
            <person name="Goodwin L."/>
            <person name="Pitluck S."/>
            <person name="Peters L."/>
            <person name="Ovchinnikova G."/>
            <person name="Teshima H."/>
            <person name="Detter J.C."/>
            <person name="Han C.S."/>
            <person name="Tapia R."/>
            <person name="Land M.L."/>
            <person name="Hauser L."/>
            <person name="Kyrpides N.C."/>
            <person name="Ivanova N.N."/>
            <person name="Pagani I."/>
            <person name="Huntmann M."/>
            <person name="Wei C.L."/>
            <person name="Davenport K.W."/>
            <person name="Daligault H."/>
            <person name="Chain P.S."/>
            <person name="Chen A."/>
            <person name="Mavromatis K."/>
            <person name="Markowitz V."/>
            <person name="Szeto E."/>
            <person name="Mikhailova N."/>
            <person name="Pati A."/>
            <person name="Wagner M."/>
            <person name="Woyke T."/>
            <person name="Ollivier B."/>
            <person name="Klenk H.P."/>
            <person name="Spring S."/>
            <person name="Loy A."/>
        </authorList>
    </citation>
    <scope>NUCLEOTIDE SEQUENCE [LARGE SCALE GENOMIC DNA]</scope>
    <source>
        <strain evidence="3">ATCC BAA-275 / DSM 13257 / NCIMB 13706 / S10</strain>
    </source>
</reference>
<dbReference type="STRING" id="768704.Desmer_0368"/>
<keyword evidence="3" id="KW-1185">Reference proteome</keyword>
<name>J7ILJ7_DESMD</name>
<organism evidence="2 3">
    <name type="scientific">Desulfosporosinus meridiei (strain ATCC BAA-275 / DSM 13257 / KCTC 12902 / NCIMB 13706 / S10)</name>
    <dbReference type="NCBI Taxonomy" id="768704"/>
    <lineage>
        <taxon>Bacteria</taxon>
        <taxon>Bacillati</taxon>
        <taxon>Bacillota</taxon>
        <taxon>Clostridia</taxon>
        <taxon>Eubacteriales</taxon>
        <taxon>Desulfitobacteriaceae</taxon>
        <taxon>Desulfosporosinus</taxon>
    </lineage>
</organism>
<feature type="region of interest" description="Disordered" evidence="1">
    <location>
        <begin position="438"/>
        <end position="457"/>
    </location>
</feature>
<accession>J7ILJ7</accession>
<dbReference type="Proteomes" id="UP000005262">
    <property type="component" value="Chromosome"/>
</dbReference>
<dbReference type="RefSeq" id="WP_014901347.1">
    <property type="nucleotide sequence ID" value="NC_018515.1"/>
</dbReference>
<reference evidence="3" key="2">
    <citation type="submission" date="2012-08" db="EMBL/GenBank/DDBJ databases">
        <title>Finished genome of Desulfosporosinus meridiei DSM 13257.</title>
        <authorList>
            <person name="Huntemann M."/>
            <person name="Wei C.-L."/>
            <person name="Han J."/>
            <person name="Detter J.C."/>
            <person name="Han C."/>
            <person name="Davenport K."/>
            <person name="Daligault H."/>
            <person name="Erkkila T."/>
            <person name="Gu W."/>
            <person name="Munk A.C.C."/>
            <person name="Teshima H."/>
            <person name="Xu Y."/>
            <person name="Chain P."/>
            <person name="Tapia R."/>
            <person name="Chen A."/>
            <person name="Krypides N."/>
            <person name="Mavromatis K."/>
            <person name="Markowitz V."/>
            <person name="Szeto E."/>
            <person name="Ivanova N."/>
            <person name="Mikhailova N."/>
            <person name="Ovchinnikova G."/>
            <person name="Pagani I."/>
            <person name="Pati A."/>
            <person name="Goodwin L."/>
            <person name="Peters L."/>
            <person name="Pitluck S."/>
            <person name="Woyke T."/>
            <person name="Pester M."/>
            <person name="Spring S."/>
            <person name="Ollivier B."/>
            <person name="Rattei T."/>
            <person name="Klenk H.-P."/>
            <person name="Wagner M."/>
            <person name="Loy A."/>
        </authorList>
    </citation>
    <scope>NUCLEOTIDE SEQUENCE [LARGE SCALE GENOMIC DNA]</scope>
    <source>
        <strain evidence="3">ATCC BAA-275 / DSM 13257 / NCIMB 13706 / S10</strain>
    </source>
</reference>
<dbReference type="OrthoDB" id="9777694at2"/>
<protein>
    <submittedName>
        <fullName evidence="2">Uncharacterized protein</fullName>
    </submittedName>
</protein>
<dbReference type="KEGG" id="dmi:Desmer_0368"/>
<feature type="compositionally biased region" description="Basic and acidic residues" evidence="1">
    <location>
        <begin position="118"/>
        <end position="127"/>
    </location>
</feature>
<evidence type="ECO:0000313" key="3">
    <source>
        <dbReference type="Proteomes" id="UP000005262"/>
    </source>
</evidence>
<sequence>MTEDQIKKMSRGQLYNEIWEISVAGVAKKYNVHYVELLKLCNEADIPYPPSGYWTQLKFGKAVTKTPLPESRVIEVSLPANSTPKRKTAAASIAVTEVNKAKVEENPDSNEAVEYNETTEKQHKAEEVATPPDNRTTYRTVDKKQNIYNREKLYEEVWAKPVVDVAAQYAVSDVAIHKICKTLNIPVPPRGYWSKIRAGAKPKKTPLPKTKGVTEIIGARTFEGVKVSNATGQPLVFLAEGEKQQVHLAARQVKVSPENAQLHKKIVAYRSVVKEWNKKNMRPEGTQKGFSNYSYSNRPPFLAGVISDETLSRVYRILDAIYRQVESLGGSVNNDLSLQVRSEQVYLEVFEAQDEVKHQITRQEAKEILIYEDAERHHTWASKPNIRKYDYVFNGKLRICIRKGRYFRDTDTVNIETRLGDILIELYEESEVVRLDREAREEAKRKQEEEERLRQERRKRFNEEVDRTIALTNMAQDYDTACKIRAIISALESAENIDEETSSWIDWAKKKAEWFDPTISRTDEFLGDRNHEECEERKTRKKTYW</sequence>
<evidence type="ECO:0000313" key="2">
    <source>
        <dbReference type="EMBL" id="AFQ42425.1"/>
    </source>
</evidence>
<dbReference type="eggNOG" id="COG3064">
    <property type="taxonomic scope" value="Bacteria"/>
</dbReference>
<dbReference type="AlphaFoldDB" id="J7ILJ7"/>
<dbReference type="EMBL" id="CP003629">
    <property type="protein sequence ID" value="AFQ42425.1"/>
    <property type="molecule type" value="Genomic_DNA"/>
</dbReference>